<feature type="signal peptide" evidence="2">
    <location>
        <begin position="1"/>
        <end position="29"/>
    </location>
</feature>
<protein>
    <submittedName>
        <fullName evidence="4">Serine hydrolase</fullName>
    </submittedName>
</protein>
<comment type="caution">
    <text evidence="4">The sequence shown here is derived from an EMBL/GenBank/DDBJ whole genome shotgun (WGS) entry which is preliminary data.</text>
</comment>
<dbReference type="PANTHER" id="PTHR35333">
    <property type="entry name" value="BETA-LACTAMASE"/>
    <property type="match status" value="1"/>
</dbReference>
<evidence type="ECO:0000256" key="2">
    <source>
        <dbReference type="SAM" id="SignalP"/>
    </source>
</evidence>
<evidence type="ECO:0000256" key="1">
    <source>
        <dbReference type="SAM" id="MobiDB-lite"/>
    </source>
</evidence>
<feature type="domain" description="Beta-lactamase class A catalytic" evidence="3">
    <location>
        <begin position="138"/>
        <end position="278"/>
    </location>
</feature>
<organism evidence="4 5">
    <name type="scientific">Kutzneria chonburiensis</name>
    <dbReference type="NCBI Taxonomy" id="1483604"/>
    <lineage>
        <taxon>Bacteria</taxon>
        <taxon>Bacillati</taxon>
        <taxon>Actinomycetota</taxon>
        <taxon>Actinomycetes</taxon>
        <taxon>Pseudonocardiales</taxon>
        <taxon>Pseudonocardiaceae</taxon>
        <taxon>Kutzneria</taxon>
    </lineage>
</organism>
<dbReference type="RefSeq" id="WP_273934748.1">
    <property type="nucleotide sequence ID" value="NZ_CP097263.1"/>
</dbReference>
<dbReference type="EMBL" id="JBHLUD010000009">
    <property type="protein sequence ID" value="MFC0545354.1"/>
    <property type="molecule type" value="Genomic_DNA"/>
</dbReference>
<accession>A0ABV6MYX0</accession>
<dbReference type="Proteomes" id="UP001589810">
    <property type="component" value="Unassembled WGS sequence"/>
</dbReference>
<keyword evidence="5" id="KW-1185">Reference proteome</keyword>
<dbReference type="Gene3D" id="3.40.710.10">
    <property type="entry name" value="DD-peptidase/beta-lactamase superfamily"/>
    <property type="match status" value="1"/>
</dbReference>
<dbReference type="GO" id="GO:0016787">
    <property type="term" value="F:hydrolase activity"/>
    <property type="evidence" value="ECO:0007669"/>
    <property type="project" value="UniProtKB-KW"/>
</dbReference>
<feature type="region of interest" description="Disordered" evidence="1">
    <location>
        <begin position="33"/>
        <end position="62"/>
    </location>
</feature>
<dbReference type="InterPro" id="IPR012338">
    <property type="entry name" value="Beta-lactam/transpept-like"/>
</dbReference>
<dbReference type="InterPro" id="IPR045155">
    <property type="entry name" value="Beta-lactam_cat"/>
</dbReference>
<sequence>MRRLPATLALLTATVAVGIALLASTPVTATLAAERQTVPPPTTTTVPTTTTTTMTTTTTPAPTVAPEVVGELVDKAANSVVPGTTVGVLAVDTDSGETVASYNATEPMYTASVVKLLIAIDLLHSENWQPDDATAARLEQMISYSDDDIANALWDEDGGNSIVTRAAALIGLTETQPPDDPAQWGEAMMSAQDVVKTYQYIQDEIPAQAQDVLMTGMRNAAATAADGFQQYFGIPDGLPGTSWAIKQGWMLLMSTTVLNTTGMVGLGPTMPYAVAIMTELPAGTSWADGMNAVSVASGAIKAAFVR</sequence>
<keyword evidence="2" id="KW-0732">Signal</keyword>
<feature type="compositionally biased region" description="Low complexity" evidence="1">
    <location>
        <begin position="43"/>
        <end position="62"/>
    </location>
</feature>
<evidence type="ECO:0000259" key="3">
    <source>
        <dbReference type="Pfam" id="PF13354"/>
    </source>
</evidence>
<proteinExistence type="predicted"/>
<keyword evidence="4" id="KW-0378">Hydrolase</keyword>
<dbReference type="SUPFAM" id="SSF56601">
    <property type="entry name" value="beta-lactamase/transpeptidase-like"/>
    <property type="match status" value="1"/>
</dbReference>
<evidence type="ECO:0000313" key="4">
    <source>
        <dbReference type="EMBL" id="MFC0545354.1"/>
    </source>
</evidence>
<dbReference type="Pfam" id="PF13354">
    <property type="entry name" value="Beta-lactamase2"/>
    <property type="match status" value="1"/>
</dbReference>
<dbReference type="InterPro" id="IPR000871">
    <property type="entry name" value="Beta-lactam_class-A"/>
</dbReference>
<name>A0ABV6MYX0_9PSEU</name>
<reference evidence="4 5" key="1">
    <citation type="submission" date="2024-09" db="EMBL/GenBank/DDBJ databases">
        <authorList>
            <person name="Sun Q."/>
            <person name="Mori K."/>
        </authorList>
    </citation>
    <scope>NUCLEOTIDE SEQUENCE [LARGE SCALE GENOMIC DNA]</scope>
    <source>
        <strain evidence="4 5">TBRC 1432</strain>
    </source>
</reference>
<feature type="chain" id="PRO_5047420144" evidence="2">
    <location>
        <begin position="30"/>
        <end position="306"/>
    </location>
</feature>
<dbReference type="PANTHER" id="PTHR35333:SF3">
    <property type="entry name" value="BETA-LACTAMASE-TYPE TRANSPEPTIDASE FOLD CONTAINING PROTEIN"/>
    <property type="match status" value="1"/>
</dbReference>
<gene>
    <name evidence="4" type="ORF">ACFFH7_27855</name>
</gene>
<evidence type="ECO:0000313" key="5">
    <source>
        <dbReference type="Proteomes" id="UP001589810"/>
    </source>
</evidence>